<dbReference type="InterPro" id="IPR004358">
    <property type="entry name" value="Sig_transdc_His_kin-like_C"/>
</dbReference>
<feature type="transmembrane region" description="Helical" evidence="8">
    <location>
        <begin position="162"/>
        <end position="180"/>
    </location>
</feature>
<dbReference type="SUPFAM" id="SSF55874">
    <property type="entry name" value="ATPase domain of HSP90 chaperone/DNA topoisomerase II/histidine kinase"/>
    <property type="match status" value="1"/>
</dbReference>
<evidence type="ECO:0000256" key="7">
    <source>
        <dbReference type="ARBA" id="ARBA00023136"/>
    </source>
</evidence>
<dbReference type="InterPro" id="IPR005467">
    <property type="entry name" value="His_kinase_dom"/>
</dbReference>
<evidence type="ECO:0000256" key="5">
    <source>
        <dbReference type="ARBA" id="ARBA00022679"/>
    </source>
</evidence>
<dbReference type="InterPro" id="IPR050398">
    <property type="entry name" value="HssS/ArlS-like"/>
</dbReference>
<dbReference type="GO" id="GO:0000155">
    <property type="term" value="F:phosphorelay sensor kinase activity"/>
    <property type="evidence" value="ECO:0007669"/>
    <property type="project" value="TreeGrafter"/>
</dbReference>
<dbReference type="EMBL" id="FOVW01000008">
    <property type="protein sequence ID" value="SFO57377.1"/>
    <property type="molecule type" value="Genomic_DNA"/>
</dbReference>
<feature type="transmembrane region" description="Helical" evidence="8">
    <location>
        <begin position="83"/>
        <end position="100"/>
    </location>
</feature>
<sequence>MNLISQTSAFQSGDLEKAYSKKTWDAAEYIYWGIISLLIGFFILEFFVLKTTWQVTFIFKVILILLGFLSYNIIKPQIKSPDWLIFGYLLLFSSYCFNIIHLHSGFVVTLYFTILTLVIGSSNYLVFWNSRFAFGLVVSILIMFMIFEWQDDFVNLEANLNLGGYAFFSLLVLTAFIPDARKRNYTLNLERDLKKDEAIGKLNKKVNEVQLKLVEIEQLLKIDREKDQILRHDIKNKITNILGLSKLIDESGTALEEEEQNYLQLLKEVSTDLLTDVDNIFGNDEENSDMHLRLAIQNTNLKSSFKKVKSLLKPRLEAGGVELDFSTENTDSSILADPYVFVNLIEKILNYLIDWSKTNHKVILLTKDLDSRVRIEILAPSAKIPASVLNQIFKPLDEFEIQSSFAPPQGLGLQIAKNLTEKMGGYFKYTTSMTEGVTFKLEFPKSSQPVS</sequence>
<dbReference type="STRING" id="226506.SAMN04488519_108175"/>
<reference evidence="11" key="1">
    <citation type="submission" date="2016-10" db="EMBL/GenBank/DDBJ databases">
        <authorList>
            <person name="Varghese N."/>
            <person name="Submissions S."/>
        </authorList>
    </citation>
    <scope>NUCLEOTIDE SEQUENCE [LARGE SCALE GENOMIC DNA]</scope>
    <source>
        <strain evidence="11">DSM 15282</strain>
    </source>
</reference>
<dbReference type="PANTHER" id="PTHR45528">
    <property type="entry name" value="SENSOR HISTIDINE KINASE CPXA"/>
    <property type="match status" value="1"/>
</dbReference>
<organism evidence="10 11">
    <name type="scientific">Algoriphagus ornithinivorans</name>
    <dbReference type="NCBI Taxonomy" id="226506"/>
    <lineage>
        <taxon>Bacteria</taxon>
        <taxon>Pseudomonadati</taxon>
        <taxon>Bacteroidota</taxon>
        <taxon>Cytophagia</taxon>
        <taxon>Cytophagales</taxon>
        <taxon>Cyclobacteriaceae</taxon>
        <taxon>Algoriphagus</taxon>
    </lineage>
</organism>
<keyword evidence="4" id="KW-0597">Phosphoprotein</keyword>
<dbReference type="InterPro" id="IPR003594">
    <property type="entry name" value="HATPase_dom"/>
</dbReference>
<dbReference type="PANTHER" id="PTHR45528:SF10">
    <property type="entry name" value="METHYL-ACCEPTING CHEMOTAXIS PROTEIN"/>
    <property type="match status" value="1"/>
</dbReference>
<dbReference type="RefSeq" id="WP_091654921.1">
    <property type="nucleotide sequence ID" value="NZ_FOVW01000008.1"/>
</dbReference>
<evidence type="ECO:0000256" key="6">
    <source>
        <dbReference type="ARBA" id="ARBA00022777"/>
    </source>
</evidence>
<dbReference type="AlphaFoldDB" id="A0A1I5I9W1"/>
<keyword evidence="6 10" id="KW-0418">Kinase</keyword>
<dbReference type="PROSITE" id="PS50109">
    <property type="entry name" value="HIS_KIN"/>
    <property type="match status" value="1"/>
</dbReference>
<dbReference type="GO" id="GO:0005886">
    <property type="term" value="C:plasma membrane"/>
    <property type="evidence" value="ECO:0007669"/>
    <property type="project" value="TreeGrafter"/>
</dbReference>
<name>A0A1I5I9W1_9BACT</name>
<keyword evidence="11" id="KW-1185">Reference proteome</keyword>
<evidence type="ECO:0000259" key="9">
    <source>
        <dbReference type="PROSITE" id="PS50109"/>
    </source>
</evidence>
<keyword evidence="5" id="KW-0808">Transferase</keyword>
<comment type="catalytic activity">
    <reaction evidence="1">
        <text>ATP + protein L-histidine = ADP + protein N-phospho-L-histidine.</text>
        <dbReference type="EC" id="2.7.13.3"/>
    </reaction>
</comment>
<feature type="transmembrane region" description="Helical" evidence="8">
    <location>
        <begin position="55"/>
        <end position="74"/>
    </location>
</feature>
<dbReference type="Proteomes" id="UP000199564">
    <property type="component" value="Unassembled WGS sequence"/>
</dbReference>
<gene>
    <name evidence="10" type="ORF">SAMN04488519_108175</name>
</gene>
<dbReference type="Gene3D" id="3.30.565.10">
    <property type="entry name" value="Histidine kinase-like ATPase, C-terminal domain"/>
    <property type="match status" value="1"/>
</dbReference>
<comment type="subcellular location">
    <subcellularLocation>
        <location evidence="2">Membrane</location>
        <topology evidence="2">Multi-pass membrane protein</topology>
    </subcellularLocation>
</comment>
<feature type="domain" description="Histidine kinase" evidence="9">
    <location>
        <begin position="229"/>
        <end position="447"/>
    </location>
</feature>
<feature type="transmembrane region" description="Helical" evidence="8">
    <location>
        <begin position="106"/>
        <end position="125"/>
    </location>
</feature>
<feature type="transmembrane region" description="Helical" evidence="8">
    <location>
        <begin position="132"/>
        <end position="150"/>
    </location>
</feature>
<evidence type="ECO:0000256" key="1">
    <source>
        <dbReference type="ARBA" id="ARBA00000085"/>
    </source>
</evidence>
<keyword evidence="8" id="KW-1133">Transmembrane helix</keyword>
<evidence type="ECO:0000256" key="4">
    <source>
        <dbReference type="ARBA" id="ARBA00022553"/>
    </source>
</evidence>
<keyword evidence="8" id="KW-0812">Transmembrane</keyword>
<protein>
    <recommendedName>
        <fullName evidence="3">histidine kinase</fullName>
        <ecNumber evidence="3">2.7.13.3</ecNumber>
    </recommendedName>
</protein>
<dbReference type="PRINTS" id="PR00344">
    <property type="entry name" value="BCTRLSENSOR"/>
</dbReference>
<evidence type="ECO:0000256" key="8">
    <source>
        <dbReference type="SAM" id="Phobius"/>
    </source>
</evidence>
<evidence type="ECO:0000256" key="2">
    <source>
        <dbReference type="ARBA" id="ARBA00004141"/>
    </source>
</evidence>
<accession>A0A1I5I9W1</accession>
<keyword evidence="7 8" id="KW-0472">Membrane</keyword>
<evidence type="ECO:0000256" key="3">
    <source>
        <dbReference type="ARBA" id="ARBA00012438"/>
    </source>
</evidence>
<dbReference type="EC" id="2.7.13.3" evidence="3"/>
<evidence type="ECO:0000313" key="11">
    <source>
        <dbReference type="Proteomes" id="UP000199564"/>
    </source>
</evidence>
<evidence type="ECO:0000313" key="10">
    <source>
        <dbReference type="EMBL" id="SFO57377.1"/>
    </source>
</evidence>
<dbReference type="InterPro" id="IPR036890">
    <property type="entry name" value="HATPase_C_sf"/>
</dbReference>
<dbReference type="Pfam" id="PF02518">
    <property type="entry name" value="HATPase_c"/>
    <property type="match status" value="1"/>
</dbReference>
<feature type="transmembrane region" description="Helical" evidence="8">
    <location>
        <begin position="29"/>
        <end position="49"/>
    </location>
</feature>
<proteinExistence type="predicted"/>